<dbReference type="AlphaFoldDB" id="A0A2H0RES1"/>
<organism evidence="1 2">
    <name type="scientific">Candidatus Vogelbacteria bacterium CG10_big_fil_rev_8_21_14_0_10_51_16</name>
    <dbReference type="NCBI Taxonomy" id="1975045"/>
    <lineage>
        <taxon>Bacteria</taxon>
        <taxon>Candidatus Vogeliibacteriota</taxon>
    </lineage>
</organism>
<evidence type="ECO:0000313" key="2">
    <source>
        <dbReference type="Proteomes" id="UP000228767"/>
    </source>
</evidence>
<reference evidence="1 2" key="1">
    <citation type="submission" date="2017-09" db="EMBL/GenBank/DDBJ databases">
        <title>Depth-based differentiation of microbial function through sediment-hosted aquifers and enrichment of novel symbionts in the deep terrestrial subsurface.</title>
        <authorList>
            <person name="Probst A.J."/>
            <person name="Ladd B."/>
            <person name="Jarett J.K."/>
            <person name="Geller-Mcgrath D.E."/>
            <person name="Sieber C.M."/>
            <person name="Emerson J.B."/>
            <person name="Anantharaman K."/>
            <person name="Thomas B.C."/>
            <person name="Malmstrom R."/>
            <person name="Stieglmeier M."/>
            <person name="Klingl A."/>
            <person name="Woyke T."/>
            <person name="Ryan C.M."/>
            <person name="Banfield J.F."/>
        </authorList>
    </citation>
    <scope>NUCLEOTIDE SEQUENCE [LARGE SCALE GENOMIC DNA]</scope>
    <source>
        <strain evidence="1">CG10_big_fil_rev_8_21_14_0_10_51_16</strain>
    </source>
</reference>
<dbReference type="Proteomes" id="UP000228767">
    <property type="component" value="Unassembled WGS sequence"/>
</dbReference>
<dbReference type="EMBL" id="PCYI01000017">
    <property type="protein sequence ID" value="PIR44886.1"/>
    <property type="molecule type" value="Genomic_DNA"/>
</dbReference>
<comment type="caution">
    <text evidence="1">The sequence shown here is derived from an EMBL/GenBank/DDBJ whole genome shotgun (WGS) entry which is preliminary data.</text>
</comment>
<protein>
    <submittedName>
        <fullName evidence="1">Uncharacterized protein</fullName>
    </submittedName>
</protein>
<sequence length="179" mass="20485">MTPRRSPIFQNRNPSPVVEKPLELDIILEDLPDLELEIIQVSGDRWFPEREWRMAILYFLAGMRSGLSDVTYRPKINFGLYTLRLTPDKGRYYAYGAGVSPRPPLVDYGKEVIWADDSRRSVELGLMRFATADHIKMLIIAFAPHGYLVVWKEEGGSFGISAVNLPPYPVEMILDRATR</sequence>
<proteinExistence type="predicted"/>
<evidence type="ECO:0000313" key="1">
    <source>
        <dbReference type="EMBL" id="PIR44886.1"/>
    </source>
</evidence>
<accession>A0A2H0RES1</accession>
<gene>
    <name evidence="1" type="ORF">COV10_02310</name>
</gene>
<name>A0A2H0RES1_9BACT</name>